<proteinExistence type="predicted"/>
<accession>A0AAV9XG11</accession>
<dbReference type="AlphaFoldDB" id="A0AAV9XG11"/>
<dbReference type="EMBL" id="JAVHJO010000004">
    <property type="protein sequence ID" value="KAK6541044.1"/>
    <property type="molecule type" value="Genomic_DNA"/>
</dbReference>
<reference evidence="2 3" key="1">
    <citation type="submission" date="2019-10" db="EMBL/GenBank/DDBJ databases">
        <authorList>
            <person name="Palmer J.M."/>
        </authorList>
    </citation>
    <scope>NUCLEOTIDE SEQUENCE [LARGE SCALE GENOMIC DNA]</scope>
    <source>
        <strain evidence="2 3">TWF694</strain>
    </source>
</reference>
<protein>
    <recommendedName>
        <fullName evidence="4">Clr5 domain-containing protein</fullName>
    </recommendedName>
</protein>
<feature type="region of interest" description="Disordered" evidence="1">
    <location>
        <begin position="90"/>
        <end position="131"/>
    </location>
</feature>
<dbReference type="Proteomes" id="UP001365542">
    <property type="component" value="Unassembled WGS sequence"/>
</dbReference>
<name>A0AAV9XG11_9PEZI</name>
<comment type="caution">
    <text evidence="2">The sequence shown here is derived from an EMBL/GenBank/DDBJ whole genome shotgun (WGS) entry which is preliminary data.</text>
</comment>
<evidence type="ECO:0008006" key="4">
    <source>
        <dbReference type="Google" id="ProtNLM"/>
    </source>
</evidence>
<organism evidence="2 3">
    <name type="scientific">Orbilia ellipsospora</name>
    <dbReference type="NCBI Taxonomy" id="2528407"/>
    <lineage>
        <taxon>Eukaryota</taxon>
        <taxon>Fungi</taxon>
        <taxon>Dikarya</taxon>
        <taxon>Ascomycota</taxon>
        <taxon>Pezizomycotina</taxon>
        <taxon>Orbiliomycetes</taxon>
        <taxon>Orbiliales</taxon>
        <taxon>Orbiliaceae</taxon>
        <taxon>Orbilia</taxon>
    </lineage>
</organism>
<evidence type="ECO:0000313" key="3">
    <source>
        <dbReference type="Proteomes" id="UP001365542"/>
    </source>
</evidence>
<gene>
    <name evidence="2" type="ORF">TWF694_008422</name>
</gene>
<evidence type="ECO:0000256" key="1">
    <source>
        <dbReference type="SAM" id="MobiDB-lite"/>
    </source>
</evidence>
<evidence type="ECO:0000313" key="2">
    <source>
        <dbReference type="EMBL" id="KAK6541044.1"/>
    </source>
</evidence>
<sequence length="156" mass="17994">MATEGPQLKWMDDSARSYRTEAEWEPLKPIIQELSNQGYNPAQILDELVSGNIAGVEVDPGMKASDIRRILTKWGKKTNLNQKQRIFMQQTKDKKVSLGKRPPEFRYKDTKEKIDPQKVESSLQRNRKKDSSGLKLSKLKLFRLNILTSSREHHGT</sequence>
<keyword evidence="3" id="KW-1185">Reference proteome</keyword>
<feature type="compositionally biased region" description="Basic and acidic residues" evidence="1">
    <location>
        <begin position="91"/>
        <end position="118"/>
    </location>
</feature>